<keyword evidence="2" id="KW-1185">Reference proteome</keyword>
<dbReference type="Proteomes" id="UP000250831">
    <property type="component" value="Unassembled WGS sequence"/>
</dbReference>
<sequence length="252" mass="29287">MNFFIFSLLDAMAKQNISIFCNLNFVKSAVFFSNLHELSIHLKIVADYYFDFLSTLGLLPPEAIKKEHVCHYNNLDLSGSDRTVDQILQKFNRMPAFNDEIFPIHLRYTDDDNMHLVVGIVHEEDDNKGFLHAIDLHLPKNLLKNVPSNVMYVKDILDSYPIGEKQTVKEFIEKRGYTYSQFQRDCKICFGDAFYSFRLKINMMEAVGDIIFTNLSLKEVAFKNKFLDYANMYKAFVRHGLSLTNIPRLANL</sequence>
<accession>A0A363NUD1</accession>
<dbReference type="OrthoDB" id="1239110at2"/>
<name>A0A363NUD1_9SPHI</name>
<proteinExistence type="predicted"/>
<organism evidence="1 2">
    <name type="scientific">Sphingobacterium athyrii</name>
    <dbReference type="NCBI Taxonomy" id="2152717"/>
    <lineage>
        <taxon>Bacteria</taxon>
        <taxon>Pseudomonadati</taxon>
        <taxon>Bacteroidota</taxon>
        <taxon>Sphingobacteriia</taxon>
        <taxon>Sphingobacteriales</taxon>
        <taxon>Sphingobacteriaceae</taxon>
        <taxon>Sphingobacterium</taxon>
    </lineage>
</organism>
<reference evidence="1 2" key="1">
    <citation type="submission" date="2018-04" db="EMBL/GenBank/DDBJ databases">
        <title>Sphingobacterium sp. M46 Genome.</title>
        <authorList>
            <person name="Cheng J."/>
            <person name="Li Y."/>
        </authorList>
    </citation>
    <scope>NUCLEOTIDE SEQUENCE [LARGE SCALE GENOMIC DNA]</scope>
    <source>
        <strain evidence="1 2">M46</strain>
    </source>
</reference>
<dbReference type="EMBL" id="QCXX01000003">
    <property type="protein sequence ID" value="PUV24426.1"/>
    <property type="molecule type" value="Genomic_DNA"/>
</dbReference>
<dbReference type="Gene3D" id="1.10.10.60">
    <property type="entry name" value="Homeodomain-like"/>
    <property type="match status" value="1"/>
</dbReference>
<dbReference type="RefSeq" id="WP_108634352.1">
    <property type="nucleotide sequence ID" value="NZ_QCXX01000003.1"/>
</dbReference>
<gene>
    <name evidence="1" type="ORF">DCO56_13860</name>
</gene>
<evidence type="ECO:0000313" key="2">
    <source>
        <dbReference type="Proteomes" id="UP000250831"/>
    </source>
</evidence>
<protein>
    <submittedName>
        <fullName evidence="1">Uncharacterized protein</fullName>
    </submittedName>
</protein>
<evidence type="ECO:0000313" key="1">
    <source>
        <dbReference type="EMBL" id="PUV24426.1"/>
    </source>
</evidence>
<dbReference type="AlphaFoldDB" id="A0A363NUD1"/>
<comment type="caution">
    <text evidence="1">The sequence shown here is derived from an EMBL/GenBank/DDBJ whole genome shotgun (WGS) entry which is preliminary data.</text>
</comment>